<dbReference type="Proteomes" id="UP000295361">
    <property type="component" value="Unassembled WGS sequence"/>
</dbReference>
<evidence type="ECO:0000313" key="2">
    <source>
        <dbReference type="EMBL" id="TDP60651.1"/>
    </source>
</evidence>
<dbReference type="InterPro" id="IPR014571">
    <property type="entry name" value="UCP032620"/>
</dbReference>
<dbReference type="AlphaFoldDB" id="A0A4R6QDW2"/>
<feature type="domain" description="CD-NTase-associated protein 12/Pycsar effector protein TIR" evidence="1">
    <location>
        <begin position="154"/>
        <end position="272"/>
    </location>
</feature>
<reference evidence="2 3" key="1">
    <citation type="submission" date="2019-03" db="EMBL/GenBank/DDBJ databases">
        <title>Genomic Encyclopedia of Type Strains, Phase IV (KMG-IV): sequencing the most valuable type-strain genomes for metagenomic binning, comparative biology and taxonomic classification.</title>
        <authorList>
            <person name="Goeker M."/>
        </authorList>
    </citation>
    <scope>NUCLEOTIDE SEQUENCE [LARGE SCALE GENOMIC DNA]</scope>
    <source>
        <strain evidence="2 3">DSM 16998</strain>
    </source>
</reference>
<dbReference type="PIRSF" id="PIRSF032620">
    <property type="entry name" value="UCP032620"/>
    <property type="match status" value="1"/>
</dbReference>
<name>A0A4R6QDW2_9BURK</name>
<organism evidence="2 3">
    <name type="scientific">Roseateles toxinivorans</name>
    <dbReference type="NCBI Taxonomy" id="270368"/>
    <lineage>
        <taxon>Bacteria</taxon>
        <taxon>Pseudomonadati</taxon>
        <taxon>Pseudomonadota</taxon>
        <taxon>Betaproteobacteria</taxon>
        <taxon>Burkholderiales</taxon>
        <taxon>Sphaerotilaceae</taxon>
        <taxon>Roseateles</taxon>
    </lineage>
</organism>
<comment type="caution">
    <text evidence="2">The sequence shown here is derived from an EMBL/GenBank/DDBJ whole genome shotgun (WGS) entry which is preliminary data.</text>
</comment>
<evidence type="ECO:0000259" key="1">
    <source>
        <dbReference type="Pfam" id="PF10137"/>
    </source>
</evidence>
<dbReference type="Pfam" id="PF10137">
    <property type="entry name" value="CAP12-PCTIR_TIR"/>
    <property type="match status" value="1"/>
</dbReference>
<dbReference type="InterPro" id="IPR019302">
    <property type="entry name" value="CAP12/PCTIR_TIR_dom"/>
</dbReference>
<proteinExistence type="predicted"/>
<accession>A0A4R6QDW2</accession>
<evidence type="ECO:0000313" key="3">
    <source>
        <dbReference type="Proteomes" id="UP000295361"/>
    </source>
</evidence>
<sequence>MTVDLFAQINNAVLDLQAAQYQTYERPLKKLATLLHHADLEAIRKRLTANLDLETFLAESDKTGGSMVGSHTLLWPDDHEQTLGMTLLLIDKLAADSHFALNFGHQYFSSNSSVISGIRSLTSQMIIPFVRDYAAFVRANGKFEPQLKMTKSNKVFIVHGHDDAALQGLARFIEKLGLEAIILKEQPDQGRTIIEKFEDSATDVGFAVILLTPDDIGSTSTAEKQSPRARQNVVFELGYFSGKLGRGHVCLLRKGNVEIPSDLFGVIYTEMDSADGWKHKLAKELRAAKLEFDLDRFFAA</sequence>
<dbReference type="InParanoid" id="A0A4R6QDW2"/>
<keyword evidence="3" id="KW-1185">Reference proteome</keyword>
<gene>
    <name evidence="2" type="ORF">DES47_11573</name>
</gene>
<protein>
    <submittedName>
        <fullName evidence="2">Putative nucleotide-binding protein with TIR-like domain</fullName>
    </submittedName>
</protein>
<dbReference type="RefSeq" id="WP_133703892.1">
    <property type="nucleotide sequence ID" value="NZ_SNXS01000015.1"/>
</dbReference>
<dbReference type="OrthoDB" id="5497289at2"/>
<dbReference type="EMBL" id="SNXS01000015">
    <property type="protein sequence ID" value="TDP60651.1"/>
    <property type="molecule type" value="Genomic_DNA"/>
</dbReference>
<dbReference type="GO" id="GO:0050135">
    <property type="term" value="F:NADP+ nucleosidase activity"/>
    <property type="evidence" value="ECO:0007669"/>
    <property type="project" value="InterPro"/>
</dbReference>